<keyword evidence="2" id="KW-1185">Reference proteome</keyword>
<dbReference type="AlphaFoldDB" id="A0A5B7FDN6"/>
<evidence type="ECO:0000313" key="1">
    <source>
        <dbReference type="EMBL" id="MPC45740.1"/>
    </source>
</evidence>
<organism evidence="1 2">
    <name type="scientific">Portunus trituberculatus</name>
    <name type="common">Swimming crab</name>
    <name type="synonym">Neptunus trituberculatus</name>
    <dbReference type="NCBI Taxonomy" id="210409"/>
    <lineage>
        <taxon>Eukaryota</taxon>
        <taxon>Metazoa</taxon>
        <taxon>Ecdysozoa</taxon>
        <taxon>Arthropoda</taxon>
        <taxon>Crustacea</taxon>
        <taxon>Multicrustacea</taxon>
        <taxon>Malacostraca</taxon>
        <taxon>Eumalacostraca</taxon>
        <taxon>Eucarida</taxon>
        <taxon>Decapoda</taxon>
        <taxon>Pleocyemata</taxon>
        <taxon>Brachyura</taxon>
        <taxon>Eubrachyura</taxon>
        <taxon>Portunoidea</taxon>
        <taxon>Portunidae</taxon>
        <taxon>Portuninae</taxon>
        <taxon>Portunus</taxon>
    </lineage>
</organism>
<gene>
    <name evidence="1" type="ORF">E2C01_039446</name>
</gene>
<reference evidence="1 2" key="1">
    <citation type="submission" date="2019-05" db="EMBL/GenBank/DDBJ databases">
        <title>Another draft genome of Portunus trituberculatus and its Hox gene families provides insights of decapod evolution.</title>
        <authorList>
            <person name="Jeong J.-H."/>
            <person name="Song I."/>
            <person name="Kim S."/>
            <person name="Choi T."/>
            <person name="Kim D."/>
            <person name="Ryu S."/>
            <person name="Kim W."/>
        </authorList>
    </citation>
    <scope>NUCLEOTIDE SEQUENCE [LARGE SCALE GENOMIC DNA]</scope>
    <source>
        <tissue evidence="1">Muscle</tissue>
    </source>
</reference>
<protein>
    <submittedName>
        <fullName evidence="1">Uncharacterized protein</fullName>
    </submittedName>
</protein>
<sequence>MAVVVVVGVVREERRGEGCQHRPWPTTLQGKCTPLPSLVFSRVFACCVPRRRGHSGPRRASAGCHFCVSCEALIHFYGAGGQEASPPSHAAPADPHTIDINHGPPSWFWRHMPMQDISVEVTGG</sequence>
<name>A0A5B7FDN6_PORTR</name>
<evidence type="ECO:0000313" key="2">
    <source>
        <dbReference type="Proteomes" id="UP000324222"/>
    </source>
</evidence>
<comment type="caution">
    <text evidence="1">The sequence shown here is derived from an EMBL/GenBank/DDBJ whole genome shotgun (WGS) entry which is preliminary data.</text>
</comment>
<dbReference type="EMBL" id="VSRR010006871">
    <property type="protein sequence ID" value="MPC45740.1"/>
    <property type="molecule type" value="Genomic_DNA"/>
</dbReference>
<accession>A0A5B7FDN6</accession>
<dbReference type="Proteomes" id="UP000324222">
    <property type="component" value="Unassembled WGS sequence"/>
</dbReference>
<proteinExistence type="predicted"/>